<evidence type="ECO:0000259" key="4">
    <source>
        <dbReference type="Pfam" id="PF01464"/>
    </source>
</evidence>
<dbReference type="PANTHER" id="PTHR37423">
    <property type="entry name" value="SOLUBLE LYTIC MUREIN TRANSGLYCOSYLASE-RELATED"/>
    <property type="match status" value="1"/>
</dbReference>
<dbReference type="Pfam" id="PF00760">
    <property type="entry name" value="Cucumo_coat"/>
    <property type="match status" value="1"/>
</dbReference>
<gene>
    <name evidence="6" type="primary">slt</name>
    <name evidence="6" type="ORF">PMAL9190_03014</name>
</gene>
<evidence type="ECO:0000259" key="5">
    <source>
        <dbReference type="Pfam" id="PF14718"/>
    </source>
</evidence>
<dbReference type="Proteomes" id="UP000195963">
    <property type="component" value="Unassembled WGS sequence"/>
</dbReference>
<keyword evidence="3" id="KW-1133">Transmembrane helix</keyword>
<dbReference type="SUPFAM" id="SSF48435">
    <property type="entry name" value="Bacterial muramidases"/>
    <property type="match status" value="1"/>
</dbReference>
<accession>A0A1Y6MLN9</accession>
<dbReference type="CDD" id="cd13401">
    <property type="entry name" value="Slt70-like"/>
    <property type="match status" value="1"/>
</dbReference>
<dbReference type="GO" id="GO:0004553">
    <property type="term" value="F:hydrolase activity, hydrolyzing O-glycosyl compounds"/>
    <property type="evidence" value="ECO:0007669"/>
    <property type="project" value="InterPro"/>
</dbReference>
<dbReference type="Pfam" id="PF01464">
    <property type="entry name" value="SLT"/>
    <property type="match status" value="1"/>
</dbReference>
<dbReference type="Pfam" id="PF14718">
    <property type="entry name" value="SLT_L"/>
    <property type="match status" value="1"/>
</dbReference>
<evidence type="ECO:0000256" key="3">
    <source>
        <dbReference type="SAM" id="Phobius"/>
    </source>
</evidence>
<feature type="domain" description="Lytic transglycosylase superhelical linker" evidence="5">
    <location>
        <begin position="444"/>
        <end position="508"/>
    </location>
</feature>
<dbReference type="Gene3D" id="1.10.530.10">
    <property type="match status" value="1"/>
</dbReference>
<dbReference type="InterPro" id="IPR012289">
    <property type="entry name" value="Lytic_TGlycosylase_superhlx_L"/>
</dbReference>
<keyword evidence="2" id="KW-0732">Signal</keyword>
<feature type="transmembrane region" description="Helical" evidence="3">
    <location>
        <begin position="45"/>
        <end position="64"/>
    </location>
</feature>
<name>A0A1Y6MLN9_9GAMM</name>
<dbReference type="EMBL" id="FYAK01000007">
    <property type="protein sequence ID" value="SMY37464.1"/>
    <property type="molecule type" value="Genomic_DNA"/>
</dbReference>
<dbReference type="InterPro" id="IPR037061">
    <property type="entry name" value="Lytic_TGlycoase_superhlx_L_sf"/>
</dbReference>
<dbReference type="AlphaFoldDB" id="A0A1Y6MLN9"/>
<evidence type="ECO:0000313" key="6">
    <source>
        <dbReference type="EMBL" id="SMY37464.1"/>
    </source>
</evidence>
<dbReference type="Gene3D" id="1.10.1240.20">
    <property type="entry name" value="Lytic transglycosylase, superhelical linker domain"/>
    <property type="match status" value="1"/>
</dbReference>
<dbReference type="InterPro" id="IPR008939">
    <property type="entry name" value="Lytic_TGlycosylase_superhlx_U"/>
</dbReference>
<evidence type="ECO:0000313" key="7">
    <source>
        <dbReference type="Proteomes" id="UP000195963"/>
    </source>
</evidence>
<proteinExistence type="inferred from homology"/>
<dbReference type="EC" id="4.2.2.-" evidence="6"/>
<keyword evidence="3" id="KW-0812">Transmembrane</keyword>
<dbReference type="Gene3D" id="1.25.20.10">
    <property type="entry name" value="Bacterial muramidases"/>
    <property type="match status" value="1"/>
</dbReference>
<comment type="similarity">
    <text evidence="1">Belongs to the transglycosylase Slt family.</text>
</comment>
<evidence type="ECO:0000256" key="2">
    <source>
        <dbReference type="ARBA" id="ARBA00022729"/>
    </source>
</evidence>
<dbReference type="GO" id="GO:0042597">
    <property type="term" value="C:periplasmic space"/>
    <property type="evidence" value="ECO:0007669"/>
    <property type="project" value="InterPro"/>
</dbReference>
<dbReference type="PANTHER" id="PTHR37423:SF5">
    <property type="entry name" value="SOLUBLE LYTIC MUREIN TRANSGLYCOSYLASE"/>
    <property type="match status" value="1"/>
</dbReference>
<protein>
    <submittedName>
        <fullName evidence="6">Soluble lytic murein transglycosylase</fullName>
        <ecNumber evidence="6">4.2.2.-</ecNumber>
    </submittedName>
</protein>
<keyword evidence="7" id="KW-1185">Reference proteome</keyword>
<dbReference type="InterPro" id="IPR008258">
    <property type="entry name" value="Transglycosylase_SLT_dom_1"/>
</dbReference>
<dbReference type="NCBIfam" id="NF008631">
    <property type="entry name" value="PRK11619.1"/>
    <property type="match status" value="1"/>
</dbReference>
<organism evidence="6 7">
    <name type="scientific">Photobacterium malacitanum</name>
    <dbReference type="NCBI Taxonomy" id="2204294"/>
    <lineage>
        <taxon>Bacteria</taxon>
        <taxon>Pseudomonadati</taxon>
        <taxon>Pseudomonadota</taxon>
        <taxon>Gammaproteobacteria</taxon>
        <taxon>Vibrionales</taxon>
        <taxon>Vibrionaceae</taxon>
        <taxon>Photobacterium</taxon>
    </lineage>
</organism>
<dbReference type="SUPFAM" id="SSF53955">
    <property type="entry name" value="Lysozyme-like"/>
    <property type="match status" value="1"/>
</dbReference>
<dbReference type="InterPro" id="IPR023346">
    <property type="entry name" value="Lysozyme-like_dom_sf"/>
</dbReference>
<dbReference type="GO" id="GO:0016829">
    <property type="term" value="F:lyase activity"/>
    <property type="evidence" value="ECO:0007669"/>
    <property type="project" value="UniProtKB-KW"/>
</dbReference>
<feature type="domain" description="Transglycosylase SLT" evidence="4">
    <location>
        <begin position="524"/>
        <end position="630"/>
    </location>
</feature>
<feature type="transmembrane region" description="Helical" evidence="3">
    <location>
        <begin position="12"/>
        <end position="33"/>
    </location>
</feature>
<keyword evidence="6" id="KW-0456">Lyase</keyword>
<keyword evidence="3" id="KW-0472">Membrane</keyword>
<sequence length="680" mass="77166">MTIDIDNDVAWVMLFFAIIEQGLSISFDVFYMELIVTRLFSYSRVFSLALLTVGLTTAVSGQAATLEQQRSWYEQAQHAFSANDMALFHQQKTKLGGYPLYPYLEYREFNAQLATKNTSQVKVFINKYKMLPFSQTIKTRYLNQLVKTERWHDFLLMQPAVPRQTALQCSFYYAKAQTGKTTLAWQGAEKLWQTGSSLPASCDALLNSWSAAGKRTNAMVLDRMVLAYAKGNNSLLSYLDKLLTGDAKATGDTILALYNQPQKVGEFAKKSKVTAFNQSLTKSAFLLLARKDPQQAVAEYDQVVRGQHFDKATKQTLADAVASRLMSTNDAALAQWRDSKLAHSTNTSLLERRIRNAIREANWKQTQLWINRLPKQAQQTPRWTFWKAKLLAQNGKKKQADKIYTSLLGERDFYSAAAATILHKPIVYPLTKAPTSTALLTPYNKSLARVKELIALDKVTAANREWGYLLSKITNVQTKRQLAVYAEKHQWHYLAVQATISGKLWDHMTLRFPLAHKWLFDFFSKQRNIPASTMMALARQESALNIHARSHVGASGLMQLMPATAAETAQKLDYKYQGKQSLFDPSVNIRLGSAYLKMMLERHDGNRIYAFASYNAGPGRVAQWKKITAGKLDVYSFIEQIPFNETRGYVQNVLMFDIYYNQLMGRKGVLFSPAELNANY</sequence>
<evidence type="ECO:0000256" key="1">
    <source>
        <dbReference type="ARBA" id="ARBA00007734"/>
    </source>
</evidence>
<reference evidence="7" key="1">
    <citation type="submission" date="2017-06" db="EMBL/GenBank/DDBJ databases">
        <authorList>
            <person name="Rodrigo-Torres L."/>
            <person name="Arahal R.D."/>
            <person name="Lucena T."/>
        </authorList>
    </citation>
    <scope>NUCLEOTIDE SEQUENCE [LARGE SCALE GENOMIC DNA]</scope>
    <source>
        <strain evidence="7">CECT 9190</strain>
    </source>
</reference>